<organism evidence="3 4">
    <name type="scientific">Mycolicibacterium anyangense</name>
    <dbReference type="NCBI Taxonomy" id="1431246"/>
    <lineage>
        <taxon>Bacteria</taxon>
        <taxon>Bacillati</taxon>
        <taxon>Actinomycetota</taxon>
        <taxon>Actinomycetes</taxon>
        <taxon>Mycobacteriales</taxon>
        <taxon>Mycobacteriaceae</taxon>
        <taxon>Mycolicibacterium</taxon>
    </lineage>
</organism>
<dbReference type="GO" id="GO:0016020">
    <property type="term" value="C:membrane"/>
    <property type="evidence" value="ECO:0007669"/>
    <property type="project" value="TreeGrafter"/>
</dbReference>
<dbReference type="KEGG" id="many:MANY_41850"/>
<dbReference type="Pfam" id="PF00487">
    <property type="entry name" value="FA_desaturase"/>
    <property type="match status" value="1"/>
</dbReference>
<dbReference type="EMBL" id="AP022620">
    <property type="protein sequence ID" value="BBZ78848.1"/>
    <property type="molecule type" value="Genomic_DNA"/>
</dbReference>
<dbReference type="Proteomes" id="UP000467249">
    <property type="component" value="Chromosome"/>
</dbReference>
<sequence length="365" mass="41466">MTQPHITLTPEQADAFGRELDAIRDRVIADLGQADVDYIRRVIKAQRGMEIAGRALLFAGIFPPAWLAGTALLGLSKILDNMEIGHNVMHGQYEWTGDPALCGRTFEWDTACPANQWRHSHNFSHHTYTNIVGMDRDIGYGILRMSPDQPWRPYYLGNPLYAFLLMVLFQYGVALHELEADRIRAGEISMADKREVLQEIWRKTRRQTLKDYVAFPLLAGPFAPFVFAGNMTANLMRNVWSYAIIFCGHFPEGTQEFSIEETRNESRGQWYFRQVLGSANLTGGKLFHILSGNLSHQIEHHLFPDLPARRYAEVAPEVREVCRRYGVPYNAGPLPKQFATVVRKIVKLAVPERVRNAATELARAA</sequence>
<feature type="transmembrane region" description="Helical" evidence="1">
    <location>
        <begin position="212"/>
        <end position="231"/>
    </location>
</feature>
<reference evidence="3 4" key="1">
    <citation type="journal article" date="2019" name="Emerg. Microbes Infect.">
        <title>Comprehensive subspecies identification of 175 nontuberculous mycobacteria species based on 7547 genomic profiles.</title>
        <authorList>
            <person name="Matsumoto Y."/>
            <person name="Kinjo T."/>
            <person name="Motooka D."/>
            <person name="Nabeya D."/>
            <person name="Jung N."/>
            <person name="Uechi K."/>
            <person name="Horii T."/>
            <person name="Iida T."/>
            <person name="Fujita J."/>
            <person name="Nakamura S."/>
        </authorList>
    </citation>
    <scope>NUCLEOTIDE SEQUENCE [LARGE SCALE GENOMIC DNA]</scope>
    <source>
        <strain evidence="3 4">JCM 30275</strain>
    </source>
</reference>
<keyword evidence="1" id="KW-1133">Transmembrane helix</keyword>
<feature type="transmembrane region" description="Helical" evidence="1">
    <location>
        <begin position="154"/>
        <end position="174"/>
    </location>
</feature>
<keyword evidence="1" id="KW-0812">Transmembrane</keyword>
<dbReference type="GO" id="GO:0016717">
    <property type="term" value="F:oxidoreductase activity, acting on paired donors, with oxidation of a pair of donors resulting in the reduction of molecular oxygen to two molecules of water"/>
    <property type="evidence" value="ECO:0007669"/>
    <property type="project" value="TreeGrafter"/>
</dbReference>
<dbReference type="CDD" id="cd03506">
    <property type="entry name" value="Delta6-FADS-like"/>
    <property type="match status" value="1"/>
</dbReference>
<dbReference type="PANTHER" id="PTHR19353:SF84">
    <property type="entry name" value="ACYL-COA DELTA-9-DESATURASE, DESB"/>
    <property type="match status" value="1"/>
</dbReference>
<dbReference type="GO" id="GO:0006629">
    <property type="term" value="P:lipid metabolic process"/>
    <property type="evidence" value="ECO:0007669"/>
    <property type="project" value="InterPro"/>
</dbReference>
<feature type="transmembrane region" description="Helical" evidence="1">
    <location>
        <begin position="51"/>
        <end position="73"/>
    </location>
</feature>
<evidence type="ECO:0000259" key="2">
    <source>
        <dbReference type="Pfam" id="PF00487"/>
    </source>
</evidence>
<dbReference type="AlphaFoldDB" id="A0A6N4WEA5"/>
<dbReference type="InterPro" id="IPR005804">
    <property type="entry name" value="FA_desaturase_dom"/>
</dbReference>
<name>A0A6N4WEA5_9MYCO</name>
<feature type="domain" description="Fatty acid desaturase" evidence="2">
    <location>
        <begin position="65"/>
        <end position="331"/>
    </location>
</feature>
<keyword evidence="4" id="KW-1185">Reference proteome</keyword>
<evidence type="ECO:0000313" key="4">
    <source>
        <dbReference type="Proteomes" id="UP000467249"/>
    </source>
</evidence>
<evidence type="ECO:0000256" key="1">
    <source>
        <dbReference type="SAM" id="Phobius"/>
    </source>
</evidence>
<accession>A0A6N4WEA5</accession>
<dbReference type="PANTHER" id="PTHR19353">
    <property type="entry name" value="FATTY ACID DESATURASE 2"/>
    <property type="match status" value="1"/>
</dbReference>
<dbReference type="RefSeq" id="WP_163805940.1">
    <property type="nucleotide sequence ID" value="NZ_AP022620.1"/>
</dbReference>
<protein>
    <submittedName>
        <fullName evidence="3">Fatty acid desaturase</fullName>
    </submittedName>
</protein>
<proteinExistence type="predicted"/>
<gene>
    <name evidence="3" type="ORF">MANY_41850</name>
</gene>
<evidence type="ECO:0000313" key="3">
    <source>
        <dbReference type="EMBL" id="BBZ78848.1"/>
    </source>
</evidence>
<keyword evidence="1" id="KW-0472">Membrane</keyword>
<dbReference type="InterPro" id="IPR012171">
    <property type="entry name" value="Fatty_acid_desaturase"/>
</dbReference>